<accession>A0A0A8Y6R4</accession>
<evidence type="ECO:0000313" key="1">
    <source>
        <dbReference type="EMBL" id="JAD21744.1"/>
    </source>
</evidence>
<dbReference type="AlphaFoldDB" id="A0A0A8Y6R4"/>
<sequence>MFNRMLQLSPCTLFNQVHPPLLKPLYTGLSFSVDLSPAYG</sequence>
<proteinExistence type="predicted"/>
<name>A0A0A8Y6R4_ARUDO</name>
<reference evidence="1" key="1">
    <citation type="submission" date="2014-09" db="EMBL/GenBank/DDBJ databases">
        <authorList>
            <person name="Magalhaes I.L.F."/>
            <person name="Oliveira U."/>
            <person name="Santos F.R."/>
            <person name="Vidigal T.H.D.A."/>
            <person name="Brescovit A.D."/>
            <person name="Santos A.J."/>
        </authorList>
    </citation>
    <scope>NUCLEOTIDE SEQUENCE</scope>
    <source>
        <tissue evidence="1">Shoot tissue taken approximately 20 cm above the soil surface</tissue>
    </source>
</reference>
<reference evidence="1" key="2">
    <citation type="journal article" date="2015" name="Data Brief">
        <title>Shoot transcriptome of the giant reed, Arundo donax.</title>
        <authorList>
            <person name="Barrero R.A."/>
            <person name="Guerrero F.D."/>
            <person name="Moolhuijzen P."/>
            <person name="Goolsby J.A."/>
            <person name="Tidwell J."/>
            <person name="Bellgard S.E."/>
            <person name="Bellgard M.I."/>
        </authorList>
    </citation>
    <scope>NUCLEOTIDE SEQUENCE</scope>
    <source>
        <tissue evidence="1">Shoot tissue taken approximately 20 cm above the soil surface</tissue>
    </source>
</reference>
<organism evidence="1">
    <name type="scientific">Arundo donax</name>
    <name type="common">Giant reed</name>
    <name type="synonym">Donax arundinaceus</name>
    <dbReference type="NCBI Taxonomy" id="35708"/>
    <lineage>
        <taxon>Eukaryota</taxon>
        <taxon>Viridiplantae</taxon>
        <taxon>Streptophyta</taxon>
        <taxon>Embryophyta</taxon>
        <taxon>Tracheophyta</taxon>
        <taxon>Spermatophyta</taxon>
        <taxon>Magnoliopsida</taxon>
        <taxon>Liliopsida</taxon>
        <taxon>Poales</taxon>
        <taxon>Poaceae</taxon>
        <taxon>PACMAD clade</taxon>
        <taxon>Arundinoideae</taxon>
        <taxon>Arundineae</taxon>
        <taxon>Arundo</taxon>
    </lineage>
</organism>
<protein>
    <submittedName>
        <fullName evidence="1">Uncharacterized protein</fullName>
    </submittedName>
</protein>
<dbReference type="EMBL" id="GBRH01276151">
    <property type="protein sequence ID" value="JAD21744.1"/>
    <property type="molecule type" value="Transcribed_RNA"/>
</dbReference>